<dbReference type="CDD" id="cd00170">
    <property type="entry name" value="SEC14"/>
    <property type="match status" value="1"/>
</dbReference>
<organism evidence="2 3">
    <name type="scientific">Allacma fusca</name>
    <dbReference type="NCBI Taxonomy" id="39272"/>
    <lineage>
        <taxon>Eukaryota</taxon>
        <taxon>Metazoa</taxon>
        <taxon>Ecdysozoa</taxon>
        <taxon>Arthropoda</taxon>
        <taxon>Hexapoda</taxon>
        <taxon>Collembola</taxon>
        <taxon>Symphypleona</taxon>
        <taxon>Sminthuridae</taxon>
        <taxon>Allacma</taxon>
    </lineage>
</organism>
<dbReference type="OrthoDB" id="6682367at2759"/>
<accession>A0A8J2L0I3</accession>
<proteinExistence type="predicted"/>
<gene>
    <name evidence="2" type="ORF">AFUS01_LOCUS23637</name>
</gene>
<dbReference type="Pfam" id="PF00650">
    <property type="entry name" value="CRAL_TRIO"/>
    <property type="match status" value="1"/>
</dbReference>
<evidence type="ECO:0000313" key="3">
    <source>
        <dbReference type="Proteomes" id="UP000708208"/>
    </source>
</evidence>
<name>A0A8J2L0I3_9HEXA</name>
<evidence type="ECO:0000259" key="1">
    <source>
        <dbReference type="Pfam" id="PF00650"/>
    </source>
</evidence>
<evidence type="ECO:0000313" key="2">
    <source>
        <dbReference type="EMBL" id="CAG7784984.1"/>
    </source>
</evidence>
<dbReference type="Proteomes" id="UP000708208">
    <property type="component" value="Unassembled WGS sequence"/>
</dbReference>
<protein>
    <recommendedName>
        <fullName evidence="1">CRAL-TRIO domain-containing protein</fullName>
    </recommendedName>
</protein>
<dbReference type="EMBL" id="CAJVCH010286725">
    <property type="protein sequence ID" value="CAG7784984.1"/>
    <property type="molecule type" value="Genomic_DNA"/>
</dbReference>
<feature type="domain" description="CRAL-TRIO" evidence="1">
    <location>
        <begin position="43"/>
        <end position="147"/>
    </location>
</feature>
<keyword evidence="3" id="KW-1185">Reference proteome</keyword>
<sequence>MSRLFKEWGRENVVTYSVQGFAHVEKLLLDLDKRKFAGQPLTENSTEGVVMLQDVANLSASDMASMDVIQTVTEVSKKLKKYFPGLTSKIIIVNCSPAMDTILKISRSILESPTLKFEIFGTEEKSHWKEAVAAQIPKHLLREPFGGTRPTQVGAKRVTFVDKELTLSILNAL</sequence>
<comment type="caution">
    <text evidence="2">The sequence shown here is derived from an EMBL/GenBank/DDBJ whole genome shotgun (WGS) entry which is preliminary data.</text>
</comment>
<dbReference type="InterPro" id="IPR001251">
    <property type="entry name" value="CRAL-TRIO_dom"/>
</dbReference>
<dbReference type="AlphaFoldDB" id="A0A8J2L0I3"/>
<reference evidence="2" key="1">
    <citation type="submission" date="2021-06" db="EMBL/GenBank/DDBJ databases">
        <authorList>
            <person name="Hodson N. C."/>
            <person name="Mongue J. A."/>
            <person name="Jaron S. K."/>
        </authorList>
    </citation>
    <scope>NUCLEOTIDE SEQUENCE</scope>
</reference>